<name>A0A8J4B9M1_9CHLO</name>
<evidence type="ECO:0000313" key="2">
    <source>
        <dbReference type="EMBL" id="GIL56980.1"/>
    </source>
</evidence>
<reference evidence="2" key="1">
    <citation type="journal article" date="2021" name="Proc. Natl. Acad. Sci. U.S.A.">
        <title>Three genomes in the algal genus Volvox reveal the fate of a haploid sex-determining region after a transition to homothallism.</title>
        <authorList>
            <person name="Yamamoto K."/>
            <person name="Hamaji T."/>
            <person name="Kawai-Toyooka H."/>
            <person name="Matsuzaki R."/>
            <person name="Takahashi F."/>
            <person name="Nishimura Y."/>
            <person name="Kawachi M."/>
            <person name="Noguchi H."/>
            <person name="Minakuchi Y."/>
            <person name="Umen J.G."/>
            <person name="Toyoda A."/>
            <person name="Nozaki H."/>
        </authorList>
    </citation>
    <scope>NUCLEOTIDE SEQUENCE</scope>
    <source>
        <strain evidence="2">NIES-3780</strain>
    </source>
</reference>
<organism evidence="2 3">
    <name type="scientific">Volvox africanus</name>
    <dbReference type="NCBI Taxonomy" id="51714"/>
    <lineage>
        <taxon>Eukaryota</taxon>
        <taxon>Viridiplantae</taxon>
        <taxon>Chlorophyta</taxon>
        <taxon>core chlorophytes</taxon>
        <taxon>Chlorophyceae</taxon>
        <taxon>CS clade</taxon>
        <taxon>Chlamydomonadales</taxon>
        <taxon>Volvocaceae</taxon>
        <taxon>Volvox</taxon>
    </lineage>
</organism>
<dbReference type="EMBL" id="BNCO01000026">
    <property type="protein sequence ID" value="GIL56980.1"/>
    <property type="molecule type" value="Genomic_DNA"/>
</dbReference>
<feature type="region of interest" description="Disordered" evidence="1">
    <location>
        <begin position="102"/>
        <end position="130"/>
    </location>
</feature>
<comment type="caution">
    <text evidence="2">The sequence shown here is derived from an EMBL/GenBank/DDBJ whole genome shotgun (WGS) entry which is preliminary data.</text>
</comment>
<keyword evidence="3" id="KW-1185">Reference proteome</keyword>
<dbReference type="Proteomes" id="UP000747399">
    <property type="component" value="Unassembled WGS sequence"/>
</dbReference>
<feature type="region of interest" description="Disordered" evidence="1">
    <location>
        <begin position="29"/>
        <end position="60"/>
    </location>
</feature>
<proteinExistence type="predicted"/>
<evidence type="ECO:0000313" key="3">
    <source>
        <dbReference type="Proteomes" id="UP000747399"/>
    </source>
</evidence>
<evidence type="ECO:0000256" key="1">
    <source>
        <dbReference type="SAM" id="MobiDB-lite"/>
    </source>
</evidence>
<dbReference type="AlphaFoldDB" id="A0A8J4B9M1"/>
<protein>
    <submittedName>
        <fullName evidence="2">Uncharacterized protein</fullName>
    </submittedName>
</protein>
<sequence length="130" mass="14049">MSYLAPLLSSPHAATTWAIGFTHLGWGPSGEAPTARQQTNGKQGHKTVMGSDNTISKQKRKLRAQVKDDRDCVYRTAHVAPISKLLSCPNIKTTITITSVCQHSQHNPPQPIPKGARPLTSKSANGKVKD</sequence>
<gene>
    <name evidence="2" type="ORF">Vafri_12244</name>
</gene>
<accession>A0A8J4B9M1</accession>